<name>C5L906_PERM5</name>
<dbReference type="EMBL" id="GG680342">
    <property type="protein sequence ID" value="EER06770.1"/>
    <property type="molecule type" value="Genomic_DNA"/>
</dbReference>
<proteinExistence type="predicted"/>
<gene>
    <name evidence="1" type="ORF">Pmar_PMAR013820</name>
</gene>
<sequence length="148" mass="15768">MLKTCPESQLECFEIECGSELAPDIVRVACHVMGHPEALAALEWQGDKIIVAIEGRQWTAVARELGSYSRVKKVNTSDALRDLATPPHAAASCAPSSPTSERFEQSVTIALPISCMEALRHLIEMASANGITVIGLRTAALKDAPGGN</sequence>
<evidence type="ECO:0000313" key="1">
    <source>
        <dbReference type="EMBL" id="EER06770.1"/>
    </source>
</evidence>
<evidence type="ECO:0000313" key="2">
    <source>
        <dbReference type="Proteomes" id="UP000007800"/>
    </source>
</evidence>
<organism evidence="2">
    <name type="scientific">Perkinsus marinus (strain ATCC 50983 / TXsc)</name>
    <dbReference type="NCBI Taxonomy" id="423536"/>
    <lineage>
        <taxon>Eukaryota</taxon>
        <taxon>Sar</taxon>
        <taxon>Alveolata</taxon>
        <taxon>Perkinsozoa</taxon>
        <taxon>Perkinsea</taxon>
        <taxon>Perkinsida</taxon>
        <taxon>Perkinsidae</taxon>
        <taxon>Perkinsus</taxon>
    </lineage>
</organism>
<dbReference type="RefSeq" id="XP_002774954.1">
    <property type="nucleotide sequence ID" value="XM_002774908.1"/>
</dbReference>
<dbReference type="InParanoid" id="C5L906"/>
<keyword evidence="2" id="KW-1185">Reference proteome</keyword>
<dbReference type="Proteomes" id="UP000007800">
    <property type="component" value="Unassembled WGS sequence"/>
</dbReference>
<dbReference type="AlphaFoldDB" id="C5L906"/>
<accession>C5L906</accession>
<protein>
    <submittedName>
        <fullName evidence="1">Uncharacterized protein</fullName>
    </submittedName>
</protein>
<dbReference type="GeneID" id="9056643"/>
<reference evidence="1 2" key="1">
    <citation type="submission" date="2008-07" db="EMBL/GenBank/DDBJ databases">
        <authorList>
            <person name="El-Sayed N."/>
            <person name="Caler E."/>
            <person name="Inman J."/>
            <person name="Amedeo P."/>
            <person name="Hass B."/>
            <person name="Wortman J."/>
        </authorList>
    </citation>
    <scope>NUCLEOTIDE SEQUENCE [LARGE SCALE GENOMIC DNA]</scope>
    <source>
        <strain evidence="2">ATCC 50983 / TXsc</strain>
    </source>
</reference>